<keyword evidence="3" id="KW-0472">Membrane</keyword>
<dbReference type="RefSeq" id="WP_343037361.1">
    <property type="nucleotide sequence ID" value="NZ_BAABID010000004.1"/>
</dbReference>
<keyword evidence="1" id="KW-0175">Coiled coil</keyword>
<sequence length="225" mass="24151">MASRRPSAPRRPASRPGARSTARSGARTTARSRSTGATRTASNATKPPRRPSGPARDERRRSRLGLVLPEVLTVRLLVLGVVLMLSFVLLLPTVRGAVQQQAEIDRLEAELSAHRAELSELEDELARWDDRTYVVQQARSRLNYVLPGDTAWRVVDGDAVSDGGTTATDDAPQPVATGTPAVPWYQGMWESVQVTDEVGADAVGEPDRDASDVDGAADEGEDGGE</sequence>
<dbReference type="Proteomes" id="UP001500956">
    <property type="component" value="Unassembled WGS sequence"/>
</dbReference>
<feature type="region of interest" description="Disordered" evidence="2">
    <location>
        <begin position="195"/>
        <end position="225"/>
    </location>
</feature>
<evidence type="ECO:0008006" key="6">
    <source>
        <dbReference type="Google" id="ProtNLM"/>
    </source>
</evidence>
<dbReference type="Pfam" id="PF04977">
    <property type="entry name" value="DivIC"/>
    <property type="match status" value="1"/>
</dbReference>
<dbReference type="InterPro" id="IPR007060">
    <property type="entry name" value="FtsL/DivIC"/>
</dbReference>
<proteinExistence type="predicted"/>
<reference evidence="5" key="1">
    <citation type="journal article" date="2019" name="Int. J. Syst. Evol. Microbiol.">
        <title>The Global Catalogue of Microorganisms (GCM) 10K type strain sequencing project: providing services to taxonomists for standard genome sequencing and annotation.</title>
        <authorList>
            <consortium name="The Broad Institute Genomics Platform"/>
            <consortium name="The Broad Institute Genome Sequencing Center for Infectious Disease"/>
            <person name="Wu L."/>
            <person name="Ma J."/>
        </authorList>
    </citation>
    <scope>NUCLEOTIDE SEQUENCE [LARGE SCALE GENOMIC DNA]</scope>
    <source>
        <strain evidence="5">JCM 18063</strain>
    </source>
</reference>
<name>A0ABP8Y2A7_9MICO</name>
<feature type="coiled-coil region" evidence="1">
    <location>
        <begin position="97"/>
        <end position="131"/>
    </location>
</feature>
<feature type="region of interest" description="Disordered" evidence="2">
    <location>
        <begin position="1"/>
        <end position="59"/>
    </location>
</feature>
<gene>
    <name evidence="4" type="ORF">GCM10023216_06250</name>
</gene>
<keyword evidence="5" id="KW-1185">Reference proteome</keyword>
<evidence type="ECO:0000256" key="1">
    <source>
        <dbReference type="SAM" id="Coils"/>
    </source>
</evidence>
<evidence type="ECO:0000313" key="5">
    <source>
        <dbReference type="Proteomes" id="UP001500956"/>
    </source>
</evidence>
<feature type="transmembrane region" description="Helical" evidence="3">
    <location>
        <begin position="66"/>
        <end position="91"/>
    </location>
</feature>
<dbReference type="EMBL" id="BAABID010000004">
    <property type="protein sequence ID" value="GAA4720156.1"/>
    <property type="molecule type" value="Genomic_DNA"/>
</dbReference>
<comment type="caution">
    <text evidence="4">The sequence shown here is derived from an EMBL/GenBank/DDBJ whole genome shotgun (WGS) entry which is preliminary data.</text>
</comment>
<evidence type="ECO:0000256" key="2">
    <source>
        <dbReference type="SAM" id="MobiDB-lite"/>
    </source>
</evidence>
<feature type="compositionally biased region" description="Low complexity" evidence="2">
    <location>
        <begin position="1"/>
        <end position="42"/>
    </location>
</feature>
<evidence type="ECO:0000313" key="4">
    <source>
        <dbReference type="EMBL" id="GAA4720156.1"/>
    </source>
</evidence>
<keyword evidence="3" id="KW-0812">Transmembrane</keyword>
<keyword evidence="3" id="KW-1133">Transmembrane helix</keyword>
<organism evidence="4 5">
    <name type="scientific">Isoptericola chiayiensis</name>
    <dbReference type="NCBI Taxonomy" id="579446"/>
    <lineage>
        <taxon>Bacteria</taxon>
        <taxon>Bacillati</taxon>
        <taxon>Actinomycetota</taxon>
        <taxon>Actinomycetes</taxon>
        <taxon>Micrococcales</taxon>
        <taxon>Promicromonosporaceae</taxon>
        <taxon>Isoptericola</taxon>
    </lineage>
</organism>
<evidence type="ECO:0000256" key="3">
    <source>
        <dbReference type="SAM" id="Phobius"/>
    </source>
</evidence>
<feature type="compositionally biased region" description="Acidic residues" evidence="2">
    <location>
        <begin position="215"/>
        <end position="225"/>
    </location>
</feature>
<protein>
    <recommendedName>
        <fullName evidence="6">Septum formation initiator</fullName>
    </recommendedName>
</protein>
<accession>A0ABP8Y2A7</accession>